<proteinExistence type="predicted"/>
<gene>
    <name evidence="1" type="ORF">H6F99_13220</name>
</gene>
<name>A0ABR8BWC7_APHFL</name>
<organism evidence="1 2">
    <name type="scientific">Aphanizomenon flos-aquae FACHB-1040</name>
    <dbReference type="NCBI Taxonomy" id="2692887"/>
    <lineage>
        <taxon>Bacteria</taxon>
        <taxon>Bacillati</taxon>
        <taxon>Cyanobacteriota</taxon>
        <taxon>Cyanophyceae</taxon>
        <taxon>Nostocales</taxon>
        <taxon>Aphanizomenonaceae</taxon>
        <taxon>Aphanizomenon</taxon>
    </lineage>
</organism>
<accession>A0ABR8BWC7</accession>
<dbReference type="Proteomes" id="UP000606721">
    <property type="component" value="Unassembled WGS sequence"/>
</dbReference>
<sequence length="122" mass="13998">MKLPFLILTFLLCEFFAHKSINAKPQPVSPIGVEHDQSAELITQPITIDSYWYQMPQVNPEPYFSISKPECKKINPLDYIKNPESFLKLCPSNNSNRNPYEPVEYLKVPPLDSGIKIKLGDF</sequence>
<keyword evidence="2" id="KW-1185">Reference proteome</keyword>
<comment type="caution">
    <text evidence="1">The sequence shown here is derived from an EMBL/GenBank/DDBJ whole genome shotgun (WGS) entry which is preliminary data.</text>
</comment>
<dbReference type="EMBL" id="JACJQT010000031">
    <property type="protein sequence ID" value="MBD2279218.1"/>
    <property type="molecule type" value="Genomic_DNA"/>
</dbReference>
<evidence type="ECO:0000313" key="1">
    <source>
        <dbReference type="EMBL" id="MBD2279218.1"/>
    </source>
</evidence>
<protein>
    <submittedName>
        <fullName evidence="1">Uncharacterized protein</fullName>
    </submittedName>
</protein>
<evidence type="ECO:0000313" key="2">
    <source>
        <dbReference type="Proteomes" id="UP000606721"/>
    </source>
</evidence>
<dbReference type="RefSeq" id="WP_053540075.1">
    <property type="nucleotide sequence ID" value="NZ_JACJQT010000031.1"/>
</dbReference>
<reference evidence="1 2" key="1">
    <citation type="journal article" date="2020" name="ISME J.">
        <title>Comparative genomics reveals insights into cyanobacterial evolution and habitat adaptation.</title>
        <authorList>
            <person name="Chen M.Y."/>
            <person name="Teng W.K."/>
            <person name="Zhao L."/>
            <person name="Hu C.X."/>
            <person name="Zhou Y.K."/>
            <person name="Han B.P."/>
            <person name="Song L.R."/>
            <person name="Shu W.S."/>
        </authorList>
    </citation>
    <scope>NUCLEOTIDE SEQUENCE [LARGE SCALE GENOMIC DNA]</scope>
    <source>
        <strain evidence="1 2">FACHB-1040</strain>
    </source>
</reference>